<feature type="region of interest" description="Disordered" evidence="1">
    <location>
        <begin position="1"/>
        <end position="23"/>
    </location>
</feature>
<keyword evidence="3" id="KW-1185">Reference proteome</keyword>
<dbReference type="EMBL" id="JBDFQZ010000010">
    <property type="protein sequence ID" value="KAK9684098.1"/>
    <property type="molecule type" value="Genomic_DNA"/>
</dbReference>
<feature type="compositionally biased region" description="Basic residues" evidence="1">
    <location>
        <begin position="1"/>
        <end position="14"/>
    </location>
</feature>
<evidence type="ECO:0000256" key="1">
    <source>
        <dbReference type="SAM" id="MobiDB-lite"/>
    </source>
</evidence>
<dbReference type="Proteomes" id="UP001443914">
    <property type="component" value="Unassembled WGS sequence"/>
</dbReference>
<dbReference type="InterPro" id="IPR010719">
    <property type="entry name" value="MnmM_MeTrfase"/>
</dbReference>
<dbReference type="PANTHER" id="PTHR35276">
    <property type="entry name" value="S-ADENOSYL-L-METHIONINE-DEPENDENT METHYLTRANSFERASES SUPERFAMILY PROTEIN"/>
    <property type="match status" value="1"/>
</dbReference>
<evidence type="ECO:0000313" key="2">
    <source>
        <dbReference type="EMBL" id="KAK9684098.1"/>
    </source>
</evidence>
<sequence length="303" mass="33708">MTLRTHKPKPKPKHKPEPQTTQLDGLIRSGRSNIEKADPYIRYLMKMLRYQVPSITLVNSFLTSSTHNNGFHFPYTLFHVSKLSSSAKHKAYIHSISSSSRFDNAVKDYIFGDKKATEVAHLLWRHVVQKGDTVVDATCGNGNDTLAMAKLVNDNLSKGCVYGLDFQEDAIKNTSHLLDLSLDPVDRKLVKLFPICHSRMAEVLPKNSCVRLVAFNLGYLPGGDKTIITKSNTTLRALEAAKEILVPGGVISVVAYVGHPGGREEYETVQGFASKLQPESWACSQIQMLNKPSAPVLLFLFKR</sequence>
<name>A0AAW1I678_SAPOF</name>
<protein>
    <recommendedName>
        <fullName evidence="4">rRNA methylase YtqB</fullName>
    </recommendedName>
</protein>
<accession>A0AAW1I678</accession>
<proteinExistence type="predicted"/>
<dbReference type="Gene3D" id="3.40.50.150">
    <property type="entry name" value="Vaccinia Virus protein VP39"/>
    <property type="match status" value="1"/>
</dbReference>
<dbReference type="InterPro" id="IPR029063">
    <property type="entry name" value="SAM-dependent_MTases_sf"/>
</dbReference>
<reference evidence="2" key="1">
    <citation type="submission" date="2024-03" db="EMBL/GenBank/DDBJ databases">
        <title>WGS assembly of Saponaria officinalis var. Norfolk2.</title>
        <authorList>
            <person name="Jenkins J."/>
            <person name="Shu S."/>
            <person name="Grimwood J."/>
            <person name="Barry K."/>
            <person name="Goodstein D."/>
            <person name="Schmutz J."/>
            <person name="Leebens-Mack J."/>
            <person name="Osbourn A."/>
        </authorList>
    </citation>
    <scope>NUCLEOTIDE SEQUENCE [LARGE SCALE GENOMIC DNA]</scope>
    <source>
        <strain evidence="2">JIC</strain>
    </source>
</reference>
<gene>
    <name evidence="2" type="ORF">RND81_10G186200</name>
</gene>
<dbReference type="Pfam" id="PF06962">
    <property type="entry name" value="rRNA_methylase"/>
    <property type="match status" value="1"/>
</dbReference>
<dbReference type="AlphaFoldDB" id="A0AAW1I678"/>
<evidence type="ECO:0000313" key="3">
    <source>
        <dbReference type="Proteomes" id="UP001443914"/>
    </source>
</evidence>
<organism evidence="2 3">
    <name type="scientific">Saponaria officinalis</name>
    <name type="common">Common soapwort</name>
    <name type="synonym">Lychnis saponaria</name>
    <dbReference type="NCBI Taxonomy" id="3572"/>
    <lineage>
        <taxon>Eukaryota</taxon>
        <taxon>Viridiplantae</taxon>
        <taxon>Streptophyta</taxon>
        <taxon>Embryophyta</taxon>
        <taxon>Tracheophyta</taxon>
        <taxon>Spermatophyta</taxon>
        <taxon>Magnoliopsida</taxon>
        <taxon>eudicotyledons</taxon>
        <taxon>Gunneridae</taxon>
        <taxon>Pentapetalae</taxon>
        <taxon>Caryophyllales</taxon>
        <taxon>Caryophyllaceae</taxon>
        <taxon>Caryophylleae</taxon>
        <taxon>Saponaria</taxon>
    </lineage>
</organism>
<dbReference type="PANTHER" id="PTHR35276:SF1">
    <property type="entry name" value="TRNA (MNM(5)S(2)U34)-METHYLTRANSFERASE, CHLOROPLASTIC"/>
    <property type="match status" value="1"/>
</dbReference>
<dbReference type="SUPFAM" id="SSF53335">
    <property type="entry name" value="S-adenosyl-L-methionine-dependent methyltransferases"/>
    <property type="match status" value="1"/>
</dbReference>
<comment type="caution">
    <text evidence="2">The sequence shown here is derived from an EMBL/GenBank/DDBJ whole genome shotgun (WGS) entry which is preliminary data.</text>
</comment>
<evidence type="ECO:0008006" key="4">
    <source>
        <dbReference type="Google" id="ProtNLM"/>
    </source>
</evidence>